<keyword evidence="1 3" id="KW-0689">Ribosomal protein</keyword>
<feature type="compositionally biased region" description="Polar residues" evidence="4">
    <location>
        <begin position="129"/>
        <end position="140"/>
    </location>
</feature>
<evidence type="ECO:0000313" key="6">
    <source>
        <dbReference type="Proteomes" id="UP000178457"/>
    </source>
</evidence>
<feature type="compositionally biased region" description="Basic residues" evidence="4">
    <location>
        <begin position="68"/>
        <end position="82"/>
    </location>
</feature>
<dbReference type="HAMAP" id="MF_00385">
    <property type="entry name" value="Ribosomal_bS16"/>
    <property type="match status" value="1"/>
</dbReference>
<dbReference type="EMBL" id="MFCL01000008">
    <property type="protein sequence ID" value="OGE17208.1"/>
    <property type="molecule type" value="Genomic_DNA"/>
</dbReference>
<comment type="similarity">
    <text evidence="3">Belongs to the bacterial ribosomal protein bS16 family.</text>
</comment>
<gene>
    <name evidence="3" type="primary">rpsP</name>
    <name evidence="5" type="ORF">A2858_00695</name>
</gene>
<feature type="region of interest" description="Disordered" evidence="4">
    <location>
        <begin position="55"/>
        <end position="154"/>
    </location>
</feature>
<evidence type="ECO:0000256" key="4">
    <source>
        <dbReference type="SAM" id="MobiDB-lite"/>
    </source>
</evidence>
<accession>A0A1F5ILI6</accession>
<organism evidence="5 6">
    <name type="scientific">Candidatus Daviesbacteria bacterium RIFCSPHIGHO2_01_FULL_36_37</name>
    <dbReference type="NCBI Taxonomy" id="1797758"/>
    <lineage>
        <taxon>Bacteria</taxon>
        <taxon>Candidatus Daviesiibacteriota</taxon>
    </lineage>
</organism>
<dbReference type="SUPFAM" id="SSF54565">
    <property type="entry name" value="Ribosomal protein S16"/>
    <property type="match status" value="1"/>
</dbReference>
<reference evidence="5 6" key="1">
    <citation type="journal article" date="2016" name="Nat. Commun.">
        <title>Thousands of microbial genomes shed light on interconnected biogeochemical processes in an aquifer system.</title>
        <authorList>
            <person name="Anantharaman K."/>
            <person name="Brown C.T."/>
            <person name="Hug L.A."/>
            <person name="Sharon I."/>
            <person name="Castelle C.J."/>
            <person name="Probst A.J."/>
            <person name="Thomas B.C."/>
            <person name="Singh A."/>
            <person name="Wilkins M.J."/>
            <person name="Karaoz U."/>
            <person name="Brodie E.L."/>
            <person name="Williams K.H."/>
            <person name="Hubbard S.S."/>
            <person name="Banfield J.F."/>
        </authorList>
    </citation>
    <scope>NUCLEOTIDE SEQUENCE [LARGE SCALE GENOMIC DNA]</scope>
</reference>
<protein>
    <recommendedName>
        <fullName evidence="3">Small ribosomal subunit protein bS16</fullName>
    </recommendedName>
</protein>
<feature type="compositionally biased region" description="Basic and acidic residues" evidence="4">
    <location>
        <begin position="91"/>
        <end position="106"/>
    </location>
</feature>
<dbReference type="GO" id="GO:0005737">
    <property type="term" value="C:cytoplasm"/>
    <property type="evidence" value="ECO:0007669"/>
    <property type="project" value="UniProtKB-ARBA"/>
</dbReference>
<evidence type="ECO:0000313" key="5">
    <source>
        <dbReference type="EMBL" id="OGE17208.1"/>
    </source>
</evidence>
<evidence type="ECO:0000256" key="2">
    <source>
        <dbReference type="ARBA" id="ARBA00023274"/>
    </source>
</evidence>
<name>A0A1F5ILI6_9BACT</name>
<dbReference type="InterPro" id="IPR023803">
    <property type="entry name" value="Ribosomal_bS16_dom_sf"/>
</dbReference>
<sequence>MRIGTNKRPFYRVVAVDERKKRTGGYLELLGTYNPLTEPKEIKLDQPKIDAWLKKGAQPSDGFLRIIGKAKQRPPRPAKKQKKESSAPAQEEPKGSEGTEVSKAEEVENPENSENSENQNASGPEDQTKQPSEISDQPDISETPSNSESSEEKP</sequence>
<dbReference type="GO" id="GO:0006412">
    <property type="term" value="P:translation"/>
    <property type="evidence" value="ECO:0007669"/>
    <property type="project" value="UniProtKB-UniRule"/>
</dbReference>
<dbReference type="Proteomes" id="UP000178457">
    <property type="component" value="Unassembled WGS sequence"/>
</dbReference>
<proteinExistence type="inferred from homology"/>
<dbReference type="AlphaFoldDB" id="A0A1F5ILI6"/>
<dbReference type="STRING" id="1797758.A2858_00695"/>
<feature type="compositionally biased region" description="Low complexity" evidence="4">
    <location>
        <begin position="110"/>
        <end position="122"/>
    </location>
</feature>
<dbReference type="PANTHER" id="PTHR12919:SF20">
    <property type="entry name" value="SMALL RIBOSOMAL SUBUNIT PROTEIN BS16M"/>
    <property type="match status" value="1"/>
</dbReference>
<dbReference type="PANTHER" id="PTHR12919">
    <property type="entry name" value="30S RIBOSOMAL PROTEIN S16"/>
    <property type="match status" value="1"/>
</dbReference>
<dbReference type="InterPro" id="IPR000307">
    <property type="entry name" value="Ribosomal_bS16"/>
</dbReference>
<dbReference type="NCBIfam" id="TIGR00002">
    <property type="entry name" value="S16"/>
    <property type="match status" value="1"/>
</dbReference>
<dbReference type="Pfam" id="PF00886">
    <property type="entry name" value="Ribosomal_S16"/>
    <property type="match status" value="1"/>
</dbReference>
<keyword evidence="2 3" id="KW-0687">Ribonucleoprotein</keyword>
<dbReference type="GO" id="GO:0015935">
    <property type="term" value="C:small ribosomal subunit"/>
    <property type="evidence" value="ECO:0007669"/>
    <property type="project" value="TreeGrafter"/>
</dbReference>
<dbReference type="Gene3D" id="3.30.1320.10">
    <property type="match status" value="1"/>
</dbReference>
<evidence type="ECO:0000256" key="3">
    <source>
        <dbReference type="HAMAP-Rule" id="MF_00385"/>
    </source>
</evidence>
<evidence type="ECO:0000256" key="1">
    <source>
        <dbReference type="ARBA" id="ARBA00022980"/>
    </source>
</evidence>
<dbReference type="GO" id="GO:0003735">
    <property type="term" value="F:structural constituent of ribosome"/>
    <property type="evidence" value="ECO:0007669"/>
    <property type="project" value="InterPro"/>
</dbReference>
<comment type="caution">
    <text evidence="5">The sequence shown here is derived from an EMBL/GenBank/DDBJ whole genome shotgun (WGS) entry which is preliminary data.</text>
</comment>